<dbReference type="EMBL" id="FNHB01000015">
    <property type="protein sequence ID" value="SDN23385.1"/>
    <property type="molecule type" value="Genomic_DNA"/>
</dbReference>
<dbReference type="Proteomes" id="UP000214880">
    <property type="component" value="Unassembled WGS sequence"/>
</dbReference>
<protein>
    <submittedName>
        <fullName evidence="1">Uncharacterized protein</fullName>
    </submittedName>
</protein>
<dbReference type="STRING" id="146817.SAMN04488502_11532"/>
<accession>A0A1G9ZQJ2</accession>
<proteinExistence type="predicted"/>
<dbReference type="RefSeq" id="WP_217636937.1">
    <property type="nucleotide sequence ID" value="NZ_FNHB01000015.1"/>
</dbReference>
<gene>
    <name evidence="1" type="ORF">SAMN04488502_11532</name>
</gene>
<sequence>MNVKFELDYLKLLAAAERSPKLAHEAMVLALGKSAREVQTLARAKHRFRSRTGMLEKSVDYQVDREAMSAAVYLDEGAATYAPWVHDGTDPHWILPRAKKALRWTKGGKFVFAKKVWHPGTKPDKFLYEAGEAAVPAINLIFARALDNLATQIDQQIGGGA</sequence>
<reference evidence="1 2" key="1">
    <citation type="submission" date="2016-10" db="EMBL/GenBank/DDBJ databases">
        <authorList>
            <person name="de Groot N.N."/>
        </authorList>
    </citation>
    <scope>NUCLEOTIDE SEQUENCE [LARGE SCALE GENOMIC DNA]</scope>
    <source>
        <strain evidence="1 2">DSM 1736</strain>
    </source>
</reference>
<evidence type="ECO:0000313" key="1">
    <source>
        <dbReference type="EMBL" id="SDN23385.1"/>
    </source>
</evidence>
<dbReference type="AlphaFoldDB" id="A0A1G9ZQJ2"/>
<organism evidence="1 2">
    <name type="scientific">Dendrosporobacter quercicolus</name>
    <dbReference type="NCBI Taxonomy" id="146817"/>
    <lineage>
        <taxon>Bacteria</taxon>
        <taxon>Bacillati</taxon>
        <taxon>Bacillota</taxon>
        <taxon>Negativicutes</taxon>
        <taxon>Selenomonadales</taxon>
        <taxon>Sporomusaceae</taxon>
        <taxon>Dendrosporobacter</taxon>
    </lineage>
</organism>
<evidence type="ECO:0000313" key="2">
    <source>
        <dbReference type="Proteomes" id="UP000214880"/>
    </source>
</evidence>
<keyword evidence="2" id="KW-1185">Reference proteome</keyword>
<name>A0A1G9ZQJ2_9FIRM</name>